<dbReference type="EMBL" id="BSFI01000008">
    <property type="protein sequence ID" value="GLK68390.1"/>
    <property type="molecule type" value="Genomic_DNA"/>
</dbReference>
<dbReference type="SUPFAM" id="SSF54593">
    <property type="entry name" value="Glyoxalase/Bleomycin resistance protein/Dihydroxybiphenyl dioxygenase"/>
    <property type="match status" value="2"/>
</dbReference>
<dbReference type="Gene3D" id="3.10.180.10">
    <property type="entry name" value="2,3-Dihydroxybiphenyl 1,2-Dioxygenase, domain 1"/>
    <property type="match status" value="1"/>
</dbReference>
<dbReference type="AlphaFoldDB" id="A0A9W6J325"/>
<feature type="domain" description="Glyoxalase-like" evidence="1">
    <location>
        <begin position="14"/>
        <end position="199"/>
    </location>
</feature>
<evidence type="ECO:0000259" key="1">
    <source>
        <dbReference type="Pfam" id="PF13468"/>
    </source>
</evidence>
<proteinExistence type="predicted"/>
<reference evidence="2" key="1">
    <citation type="journal article" date="2014" name="Int. J. Syst. Evol. Microbiol.">
        <title>Complete genome sequence of Corynebacterium casei LMG S-19264T (=DSM 44701T), isolated from a smear-ripened cheese.</title>
        <authorList>
            <consortium name="US DOE Joint Genome Institute (JGI-PGF)"/>
            <person name="Walter F."/>
            <person name="Albersmeier A."/>
            <person name="Kalinowski J."/>
            <person name="Ruckert C."/>
        </authorList>
    </citation>
    <scope>NUCLEOTIDE SEQUENCE</scope>
    <source>
        <strain evidence="2">VKM B-2347</strain>
    </source>
</reference>
<reference evidence="2" key="2">
    <citation type="submission" date="2023-01" db="EMBL/GenBank/DDBJ databases">
        <authorList>
            <person name="Sun Q."/>
            <person name="Evtushenko L."/>
        </authorList>
    </citation>
    <scope>NUCLEOTIDE SEQUENCE</scope>
    <source>
        <strain evidence="2">VKM B-2347</strain>
    </source>
</reference>
<dbReference type="InterPro" id="IPR029068">
    <property type="entry name" value="Glyas_Bleomycin-R_OHBP_Dase"/>
</dbReference>
<evidence type="ECO:0000313" key="2">
    <source>
        <dbReference type="EMBL" id="GLK68390.1"/>
    </source>
</evidence>
<name>A0A9W6J325_9HYPH</name>
<protein>
    <recommendedName>
        <fullName evidence="1">Glyoxalase-like domain-containing protein</fullName>
    </recommendedName>
</protein>
<keyword evidence="3" id="KW-1185">Reference proteome</keyword>
<evidence type="ECO:0000313" key="3">
    <source>
        <dbReference type="Proteomes" id="UP001143372"/>
    </source>
</evidence>
<dbReference type="Proteomes" id="UP001143372">
    <property type="component" value="Unassembled WGS sequence"/>
</dbReference>
<dbReference type="InterPro" id="IPR025870">
    <property type="entry name" value="Glyoxalase-like_dom"/>
</dbReference>
<gene>
    <name evidence="2" type="ORF">GCM10008179_20280</name>
</gene>
<sequence>MATRQLPEASEIFLDHVGHFVADIAAAERALRAAGFAPTPFSAQVAPTGEGGALEPTGTGNVCAMLGQGYIEALAKVADTPLGRELEAAVDRRAGLHLAAFAVADAASFHAGLAEAGFPTRPLVFMRRPVDTEEGPSEARFTVARVERGAMAEGRIQALTHHTEREVWQERWLTHPNGALELLGVVVVSPDPEEAAGRFGRFLGRPAERAGADSLHVELSRGHVRIVGRTTAAALFGGETPEPPWIAAYGLRVADRAATIRLLSEAGLAVRIIDGAALVAFPAELGEGFWAFVEDRDALPWL</sequence>
<organism evidence="2 3">
    <name type="scientific">Hansschlegelia plantiphila</name>
    <dbReference type="NCBI Taxonomy" id="374655"/>
    <lineage>
        <taxon>Bacteria</taxon>
        <taxon>Pseudomonadati</taxon>
        <taxon>Pseudomonadota</taxon>
        <taxon>Alphaproteobacteria</taxon>
        <taxon>Hyphomicrobiales</taxon>
        <taxon>Methylopilaceae</taxon>
        <taxon>Hansschlegelia</taxon>
    </lineage>
</organism>
<dbReference type="Pfam" id="PF13468">
    <property type="entry name" value="Glyoxalase_3"/>
    <property type="match status" value="1"/>
</dbReference>
<dbReference type="RefSeq" id="WP_271168632.1">
    <property type="nucleotide sequence ID" value="NZ_BSFI01000008.1"/>
</dbReference>
<comment type="caution">
    <text evidence="2">The sequence shown here is derived from an EMBL/GenBank/DDBJ whole genome shotgun (WGS) entry which is preliminary data.</text>
</comment>
<accession>A0A9W6J325</accession>